<accession>A0A174DVE6</accession>
<evidence type="ECO:0000313" key="2">
    <source>
        <dbReference type="Proteomes" id="UP000095645"/>
    </source>
</evidence>
<dbReference type="Proteomes" id="UP000095645">
    <property type="component" value="Unassembled WGS sequence"/>
</dbReference>
<keyword evidence="1" id="KW-0808">Transferase</keyword>
<dbReference type="Gene3D" id="3.10.450.620">
    <property type="entry name" value="JHP933, nucleotidyltransferase-like core domain"/>
    <property type="match status" value="1"/>
</dbReference>
<dbReference type="EMBL" id="CYZP01000021">
    <property type="protein sequence ID" value="CUO29197.1"/>
    <property type="molecule type" value="Genomic_DNA"/>
</dbReference>
<dbReference type="AlphaFoldDB" id="A0A174DVE6"/>
<organism evidence="1 2">
    <name type="scientific">Blautia obeum</name>
    <dbReference type="NCBI Taxonomy" id="40520"/>
    <lineage>
        <taxon>Bacteria</taxon>
        <taxon>Bacillati</taxon>
        <taxon>Bacillota</taxon>
        <taxon>Clostridia</taxon>
        <taxon>Lachnospirales</taxon>
        <taxon>Lachnospiraceae</taxon>
        <taxon>Blautia</taxon>
    </lineage>
</organism>
<reference evidence="1 2" key="1">
    <citation type="submission" date="2015-09" db="EMBL/GenBank/DDBJ databases">
        <authorList>
            <consortium name="Pathogen Informatics"/>
        </authorList>
    </citation>
    <scope>NUCLEOTIDE SEQUENCE [LARGE SCALE GENOMIC DNA]</scope>
    <source>
        <strain evidence="1 2">2789STDY5834861</strain>
    </source>
</reference>
<name>A0A174DVE6_9FIRM</name>
<sequence>MYLHKDDKELLRDIIVTVSERTGIDESIVEKDYYVTMILKELVQRNPNVVFKGGTSLSKAYHAIDRFSEDIDITFEEHLGEARRKKIKYQLLQPISEDLDLAIDNWKFIESDKDYNHYDFLYGSVCSEDKRGLRPYVKLETALMSYSYPTEEKEITSIIFDCLATEEAEILRDYGLEPFKMKTQALSRTIIDKIFAVCDYYMVGRATRNSRHLYDIFKLKNYISMDDDFKRLFADVRKHRSGMDIKITPSAREDVDLLAVAEKLIREDFYADDYADSTMKLISDNISYETVKLNYIDLVRSILR</sequence>
<protein>
    <submittedName>
        <fullName evidence="1">Nucleotidyl transferase of uncharacterized function (DUF1814)</fullName>
    </submittedName>
</protein>
<dbReference type="InterPro" id="IPR014942">
    <property type="entry name" value="AbiEii"/>
</dbReference>
<proteinExistence type="predicted"/>
<dbReference type="Pfam" id="PF08843">
    <property type="entry name" value="AbiEii"/>
    <property type="match status" value="1"/>
</dbReference>
<gene>
    <name evidence="1" type="ORF">ERS852476_02424</name>
</gene>
<dbReference type="GeneID" id="75080649"/>
<dbReference type="GO" id="GO:0016740">
    <property type="term" value="F:transferase activity"/>
    <property type="evidence" value="ECO:0007669"/>
    <property type="project" value="UniProtKB-KW"/>
</dbReference>
<evidence type="ECO:0000313" key="1">
    <source>
        <dbReference type="EMBL" id="CUO29197.1"/>
    </source>
</evidence>
<dbReference type="RefSeq" id="WP_025580241.1">
    <property type="nucleotide sequence ID" value="NZ_CYZP01000021.1"/>
</dbReference>